<feature type="binding site" evidence="4 5">
    <location>
        <position position="280"/>
    </location>
    <ligand>
        <name>Zn(2+)</name>
        <dbReference type="ChEBI" id="CHEBI:29105"/>
    </ligand>
</feature>
<evidence type="ECO:0000256" key="3">
    <source>
        <dbReference type="ARBA" id="ARBA00034478"/>
    </source>
</evidence>
<keyword evidence="8" id="KW-1185">Reference proteome</keyword>
<name>A0A7J7KAE4_BUGNE</name>
<keyword evidence="4 5" id="KW-0479">Metal-binding</keyword>
<evidence type="ECO:0000256" key="2">
    <source>
        <dbReference type="ARBA" id="ARBA00022679"/>
    </source>
</evidence>
<gene>
    <name evidence="7" type="ORF">EB796_007163</name>
</gene>
<evidence type="ECO:0000256" key="1">
    <source>
        <dbReference type="ARBA" id="ARBA00022603"/>
    </source>
</evidence>
<accession>A0A7J7KAE4</accession>
<dbReference type="GO" id="GO:0032259">
    <property type="term" value="P:methylation"/>
    <property type="evidence" value="ECO:0007669"/>
    <property type="project" value="UniProtKB-KW"/>
</dbReference>
<feature type="binding site" evidence="4 5">
    <location>
        <position position="279"/>
    </location>
    <ligand>
        <name>Zn(2+)</name>
        <dbReference type="ChEBI" id="CHEBI:29105"/>
    </ligand>
</feature>
<comment type="caution">
    <text evidence="7">The sequence shown here is derived from an EMBL/GenBank/DDBJ whole genome shotgun (WGS) entry which is preliminary data.</text>
</comment>
<dbReference type="GO" id="GO:0009086">
    <property type="term" value="P:methionine biosynthetic process"/>
    <property type="evidence" value="ECO:0007669"/>
    <property type="project" value="InterPro"/>
</dbReference>
<evidence type="ECO:0000259" key="6">
    <source>
        <dbReference type="PROSITE" id="PS50970"/>
    </source>
</evidence>
<proteinExistence type="predicted"/>
<dbReference type="AlphaFoldDB" id="A0A7J7KAE4"/>
<comment type="pathway">
    <text evidence="3">Amino-acid biosynthesis; L-methionine biosynthesis via de novo pathway.</text>
</comment>
<dbReference type="OrthoDB" id="261426at2759"/>
<feature type="domain" description="Hcy-binding" evidence="6">
    <location>
        <begin position="1"/>
        <end position="294"/>
    </location>
</feature>
<dbReference type="PANTHER" id="PTHR11103:SF18">
    <property type="entry name" value="SLR1189 PROTEIN"/>
    <property type="match status" value="1"/>
</dbReference>
<dbReference type="GO" id="GO:0008168">
    <property type="term" value="F:methyltransferase activity"/>
    <property type="evidence" value="ECO:0007669"/>
    <property type="project" value="UniProtKB-UniRule"/>
</dbReference>
<dbReference type="InterPro" id="IPR003726">
    <property type="entry name" value="HCY_dom"/>
</dbReference>
<dbReference type="PROSITE" id="PS50970">
    <property type="entry name" value="HCY"/>
    <property type="match status" value="1"/>
</dbReference>
<feature type="binding site" evidence="4 5">
    <location>
        <position position="196"/>
    </location>
    <ligand>
        <name>Zn(2+)</name>
        <dbReference type="ChEBI" id="CHEBI:29105"/>
    </ligand>
</feature>
<protein>
    <recommendedName>
        <fullName evidence="6">Hcy-binding domain-containing protein</fullName>
    </recommendedName>
</protein>
<evidence type="ECO:0000313" key="8">
    <source>
        <dbReference type="Proteomes" id="UP000593567"/>
    </source>
</evidence>
<dbReference type="EMBL" id="VXIV02001053">
    <property type="protein sequence ID" value="KAF6034526.1"/>
    <property type="molecule type" value="Genomic_DNA"/>
</dbReference>
<keyword evidence="1 5" id="KW-0489">Methyltransferase</keyword>
<dbReference type="PIRSF" id="PIRSF037505">
    <property type="entry name" value="Betaine_HMT"/>
    <property type="match status" value="1"/>
</dbReference>
<dbReference type="UniPathway" id="UPA00051">
    <property type="reaction ID" value="UER00083"/>
</dbReference>
<reference evidence="7" key="1">
    <citation type="submission" date="2020-06" db="EMBL/GenBank/DDBJ databases">
        <title>Draft genome of Bugula neritina, a colonial animal packing powerful symbionts and potential medicines.</title>
        <authorList>
            <person name="Rayko M."/>
        </authorList>
    </citation>
    <scope>NUCLEOTIDE SEQUENCE [LARGE SCALE GENOMIC DNA]</scope>
    <source>
        <strain evidence="7">Kwan_BN1</strain>
    </source>
</reference>
<sequence>MSSQKKGILDRFKDGEVVIAAEGYIMELERRGYCKFGSFVPEVVLDRPEKVEELARELVYAGADMCQAFTTLNQRAHEIAKKVAEETGVLFCSGVGTTNVYDPNSPEKMQKCEELLREQIAFSAKYGVDYICIETLWDYGEASIALKVCKEFNIPAVITLAPVDFSGEMKTFDGYKLGDALKLLEDEGAACVGLNCARGPETIIPLIRDIRKQIKGPLACVCLGYKTTEEECTWYMLKHPRTGVKSFPMNLLAHCLGRSDLEWYAKELKDIGVNYVGMCCGNCPTYTRTIAMEFGRTPPAAKYVSDLEKNSMKGANRTTGDRYAALGEFMGMAI</sequence>
<dbReference type="Proteomes" id="UP000593567">
    <property type="component" value="Unassembled WGS sequence"/>
</dbReference>
<evidence type="ECO:0000313" key="7">
    <source>
        <dbReference type="EMBL" id="KAF6034526.1"/>
    </source>
</evidence>
<organism evidence="7 8">
    <name type="scientific">Bugula neritina</name>
    <name type="common">Brown bryozoan</name>
    <name type="synonym">Sertularia neritina</name>
    <dbReference type="NCBI Taxonomy" id="10212"/>
    <lineage>
        <taxon>Eukaryota</taxon>
        <taxon>Metazoa</taxon>
        <taxon>Spiralia</taxon>
        <taxon>Lophotrochozoa</taxon>
        <taxon>Bryozoa</taxon>
        <taxon>Gymnolaemata</taxon>
        <taxon>Cheilostomatida</taxon>
        <taxon>Flustrina</taxon>
        <taxon>Buguloidea</taxon>
        <taxon>Bugulidae</taxon>
        <taxon>Bugula</taxon>
    </lineage>
</organism>
<keyword evidence="2 5" id="KW-0808">Transferase</keyword>
<comment type="cofactor">
    <cofactor evidence="4">
        <name>Zn(2+)</name>
        <dbReference type="ChEBI" id="CHEBI:29105"/>
    </cofactor>
    <text evidence="4">Binds 1 zinc ion per subunit.</text>
</comment>
<dbReference type="GO" id="GO:0008270">
    <property type="term" value="F:zinc ion binding"/>
    <property type="evidence" value="ECO:0007669"/>
    <property type="project" value="InterPro"/>
</dbReference>
<evidence type="ECO:0000256" key="4">
    <source>
        <dbReference type="PIRSR" id="PIRSR037505-2"/>
    </source>
</evidence>
<evidence type="ECO:0000256" key="5">
    <source>
        <dbReference type="PROSITE-ProRule" id="PRU00333"/>
    </source>
</evidence>
<dbReference type="PANTHER" id="PTHR11103">
    <property type="entry name" value="SLR1189 PROTEIN"/>
    <property type="match status" value="1"/>
</dbReference>
<dbReference type="Pfam" id="PF02574">
    <property type="entry name" value="S-methyl_trans"/>
    <property type="match status" value="1"/>
</dbReference>
<dbReference type="InterPro" id="IPR017226">
    <property type="entry name" value="BHMT-like"/>
</dbReference>
<dbReference type="SUPFAM" id="SSF82282">
    <property type="entry name" value="Homocysteine S-methyltransferase"/>
    <property type="match status" value="1"/>
</dbReference>
<dbReference type="Gene3D" id="3.20.20.330">
    <property type="entry name" value="Homocysteine-binding-like domain"/>
    <property type="match status" value="1"/>
</dbReference>
<dbReference type="InterPro" id="IPR036589">
    <property type="entry name" value="HCY_dom_sf"/>
</dbReference>
<keyword evidence="4 5" id="KW-0862">Zinc</keyword>